<sequence length="68" mass="7930">MSDEERTVFVVERSIYGMDMEIRAIYSTREGAEAWIANHDGPLPQATWDYDIEEWTLDPPVERPQEDA</sequence>
<dbReference type="AlphaFoldDB" id="A0A6M3JKM4"/>
<accession>A0A6M3JKM4</accession>
<evidence type="ECO:0000259" key="1">
    <source>
        <dbReference type="Pfam" id="PF24024"/>
    </source>
</evidence>
<gene>
    <name evidence="2" type="ORF">MM415A04263_0013</name>
</gene>
<organism evidence="2">
    <name type="scientific">viral metagenome</name>
    <dbReference type="NCBI Taxonomy" id="1070528"/>
    <lineage>
        <taxon>unclassified sequences</taxon>
        <taxon>metagenomes</taxon>
        <taxon>organismal metagenomes</taxon>
    </lineage>
</organism>
<reference evidence="2" key="1">
    <citation type="submission" date="2020-03" db="EMBL/GenBank/DDBJ databases">
        <title>The deep terrestrial virosphere.</title>
        <authorList>
            <person name="Holmfeldt K."/>
            <person name="Nilsson E."/>
            <person name="Simone D."/>
            <person name="Lopez-Fernandez M."/>
            <person name="Wu X."/>
            <person name="de Brujin I."/>
            <person name="Lundin D."/>
            <person name="Andersson A."/>
            <person name="Bertilsson S."/>
            <person name="Dopson M."/>
        </authorList>
    </citation>
    <scope>NUCLEOTIDE SEQUENCE</scope>
    <source>
        <strain evidence="2">MM415A04263</strain>
    </source>
</reference>
<protein>
    <recommendedName>
        <fullName evidence="1">DUF7336 domain-containing protein</fullName>
    </recommendedName>
</protein>
<feature type="domain" description="DUF7336" evidence="1">
    <location>
        <begin position="7"/>
        <end position="56"/>
    </location>
</feature>
<dbReference type="InterPro" id="IPR055760">
    <property type="entry name" value="DUF7336"/>
</dbReference>
<dbReference type="EMBL" id="MT141738">
    <property type="protein sequence ID" value="QJA69818.1"/>
    <property type="molecule type" value="Genomic_DNA"/>
</dbReference>
<proteinExistence type="predicted"/>
<evidence type="ECO:0000313" key="2">
    <source>
        <dbReference type="EMBL" id="QJA69818.1"/>
    </source>
</evidence>
<dbReference type="Pfam" id="PF24024">
    <property type="entry name" value="DUF7336"/>
    <property type="match status" value="1"/>
</dbReference>
<name>A0A6M3JKM4_9ZZZZ</name>